<organism evidence="3 4">
    <name type="scientific">Halolamina litorea</name>
    <dbReference type="NCBI Taxonomy" id="1515593"/>
    <lineage>
        <taxon>Archaea</taxon>
        <taxon>Methanobacteriati</taxon>
        <taxon>Methanobacteriota</taxon>
        <taxon>Stenosarchaea group</taxon>
        <taxon>Halobacteria</taxon>
        <taxon>Halobacteriales</taxon>
        <taxon>Haloferacaceae</taxon>
    </lineage>
</organism>
<feature type="compositionally biased region" description="Low complexity" evidence="1">
    <location>
        <begin position="113"/>
        <end position="122"/>
    </location>
</feature>
<evidence type="ECO:0000313" key="3">
    <source>
        <dbReference type="EMBL" id="MFD1566595.1"/>
    </source>
</evidence>
<comment type="caution">
    <text evidence="3">The sequence shown here is derived from an EMBL/GenBank/DDBJ whole genome shotgun (WGS) entry which is preliminary data.</text>
</comment>
<dbReference type="Pfam" id="PF14520">
    <property type="entry name" value="HHH_5"/>
    <property type="match status" value="1"/>
</dbReference>
<evidence type="ECO:0000256" key="1">
    <source>
        <dbReference type="SAM" id="MobiDB-lite"/>
    </source>
</evidence>
<evidence type="ECO:0000313" key="4">
    <source>
        <dbReference type="Proteomes" id="UP001597139"/>
    </source>
</evidence>
<feature type="domain" description="DUF7409" evidence="2">
    <location>
        <begin position="18"/>
        <end position="64"/>
    </location>
</feature>
<accession>A0ABD6BPN7</accession>
<protein>
    <submittedName>
        <fullName evidence="3">Helix-hairpin-helix domain-containing protein</fullName>
    </submittedName>
</protein>
<dbReference type="InterPro" id="IPR055832">
    <property type="entry name" value="DUF7409"/>
</dbReference>
<dbReference type="InterPro" id="IPR010995">
    <property type="entry name" value="DNA_repair_Rad51/TF_NusA_a-hlx"/>
</dbReference>
<reference evidence="3 4" key="1">
    <citation type="journal article" date="2019" name="Int. J. Syst. Evol. Microbiol.">
        <title>The Global Catalogue of Microorganisms (GCM) 10K type strain sequencing project: providing services to taxonomists for standard genome sequencing and annotation.</title>
        <authorList>
            <consortium name="The Broad Institute Genomics Platform"/>
            <consortium name="The Broad Institute Genome Sequencing Center for Infectious Disease"/>
            <person name="Wu L."/>
            <person name="Ma J."/>
        </authorList>
    </citation>
    <scope>NUCLEOTIDE SEQUENCE [LARGE SCALE GENOMIC DNA]</scope>
    <source>
        <strain evidence="3 4">CGMCC 1.12859</strain>
    </source>
</reference>
<dbReference type="EMBL" id="JBHUCZ010000001">
    <property type="protein sequence ID" value="MFD1566595.1"/>
    <property type="molecule type" value="Genomic_DNA"/>
</dbReference>
<name>A0ABD6BPN7_9EURY</name>
<feature type="compositionally biased region" description="Acidic residues" evidence="1">
    <location>
        <begin position="103"/>
        <end position="112"/>
    </location>
</feature>
<gene>
    <name evidence="3" type="ORF">ACFSAU_03740</name>
</gene>
<feature type="region of interest" description="Disordered" evidence="1">
    <location>
        <begin position="175"/>
        <end position="210"/>
    </location>
</feature>
<feature type="compositionally biased region" description="Low complexity" evidence="1">
    <location>
        <begin position="175"/>
        <end position="186"/>
    </location>
</feature>
<dbReference type="Pfam" id="PF24158">
    <property type="entry name" value="DUF7409"/>
    <property type="match status" value="1"/>
</dbReference>
<feature type="compositionally biased region" description="Acidic residues" evidence="1">
    <location>
        <begin position="123"/>
        <end position="134"/>
    </location>
</feature>
<dbReference type="Proteomes" id="UP001597139">
    <property type="component" value="Unassembled WGS sequence"/>
</dbReference>
<dbReference type="Gene3D" id="1.10.150.20">
    <property type="entry name" value="5' to 3' exonuclease, C-terminal subdomain"/>
    <property type="match status" value="1"/>
</dbReference>
<sequence length="263" mass="27777">MADVDGTERRAVADPTDLKYVGPATATAIEGAEFSGQAVADKEVSYRMLLEAGINPGVAAKIRRHHSLAWSFNNDGDLDRRSTQVRGLQDEEAAWVASSGIGETDDPDESAETAEPSPASAEDSSDDRTEDEEAAWIADATDREDLSIERIYDGTADDGAVDEDGEAAWVADATAEADDAPSATADGSGDPLAAEAAWRERSKPTPLTELSGIGAEAADQLAEAGVTSVRSLATASPELLSDVTGIDEQRLRRWHREASEMAD</sequence>
<dbReference type="SUPFAM" id="SSF47794">
    <property type="entry name" value="Rad51 N-terminal domain-like"/>
    <property type="match status" value="1"/>
</dbReference>
<proteinExistence type="predicted"/>
<dbReference type="AlphaFoldDB" id="A0ABD6BPN7"/>
<keyword evidence="4" id="KW-1185">Reference proteome</keyword>
<feature type="region of interest" description="Disordered" evidence="1">
    <location>
        <begin position="97"/>
        <end position="142"/>
    </location>
</feature>
<evidence type="ECO:0000259" key="2">
    <source>
        <dbReference type="Pfam" id="PF24158"/>
    </source>
</evidence>